<feature type="region of interest" description="Disordered" evidence="1">
    <location>
        <begin position="1"/>
        <end position="50"/>
    </location>
</feature>
<dbReference type="EnsemblPlants" id="PGSC0003DMT400096922">
    <property type="protein sequence ID" value="PGSC0003DMT400096922"/>
    <property type="gene ID" value="PGSC0003DMG400046493"/>
</dbReference>
<dbReference type="AlphaFoldDB" id="M1DZI7"/>
<proteinExistence type="predicted"/>
<dbReference type="PaxDb" id="4113-PGSC0003DMT400096922"/>
<evidence type="ECO:0000256" key="1">
    <source>
        <dbReference type="SAM" id="MobiDB-lite"/>
    </source>
</evidence>
<dbReference type="Gramene" id="PGSC0003DMT400096922">
    <property type="protein sequence ID" value="PGSC0003DMT400096922"/>
    <property type="gene ID" value="PGSC0003DMG400046493"/>
</dbReference>
<feature type="compositionally biased region" description="Polar residues" evidence="1">
    <location>
        <begin position="30"/>
        <end position="41"/>
    </location>
</feature>
<protein>
    <submittedName>
        <fullName evidence="2">Uncharacterized protein</fullName>
    </submittedName>
</protein>
<keyword evidence="3" id="KW-1185">Reference proteome</keyword>
<dbReference type="HOGENOM" id="CLU_2162911_0_0_1"/>
<dbReference type="InParanoid" id="M1DZI7"/>
<accession>M1DZI7</accession>
<dbReference type="Proteomes" id="UP000011115">
    <property type="component" value="Unassembled WGS sequence"/>
</dbReference>
<evidence type="ECO:0000313" key="3">
    <source>
        <dbReference type="Proteomes" id="UP000011115"/>
    </source>
</evidence>
<reference evidence="2" key="2">
    <citation type="submission" date="2015-06" db="UniProtKB">
        <authorList>
            <consortium name="EnsemblPlants"/>
        </authorList>
    </citation>
    <scope>IDENTIFICATION</scope>
    <source>
        <strain evidence="2">DM1-3 516 R44</strain>
    </source>
</reference>
<name>M1DZI7_SOLTU</name>
<reference evidence="3" key="1">
    <citation type="journal article" date="2011" name="Nature">
        <title>Genome sequence and analysis of the tuber crop potato.</title>
        <authorList>
            <consortium name="The Potato Genome Sequencing Consortium"/>
        </authorList>
    </citation>
    <scope>NUCLEOTIDE SEQUENCE [LARGE SCALE GENOMIC DNA]</scope>
    <source>
        <strain evidence="3">cv. DM1-3 516 R44</strain>
    </source>
</reference>
<organism evidence="2 3">
    <name type="scientific">Solanum tuberosum</name>
    <name type="common">Potato</name>
    <dbReference type="NCBI Taxonomy" id="4113"/>
    <lineage>
        <taxon>Eukaryota</taxon>
        <taxon>Viridiplantae</taxon>
        <taxon>Streptophyta</taxon>
        <taxon>Embryophyta</taxon>
        <taxon>Tracheophyta</taxon>
        <taxon>Spermatophyta</taxon>
        <taxon>Magnoliopsida</taxon>
        <taxon>eudicotyledons</taxon>
        <taxon>Gunneridae</taxon>
        <taxon>Pentapetalae</taxon>
        <taxon>asterids</taxon>
        <taxon>lamiids</taxon>
        <taxon>Solanales</taxon>
        <taxon>Solanaceae</taxon>
        <taxon>Solanoideae</taxon>
        <taxon>Solaneae</taxon>
        <taxon>Solanum</taxon>
    </lineage>
</organism>
<feature type="compositionally biased region" description="Basic residues" evidence="1">
    <location>
        <begin position="1"/>
        <end position="10"/>
    </location>
</feature>
<evidence type="ECO:0000313" key="2">
    <source>
        <dbReference type="EnsemblPlants" id="PGSC0003DMT400096922"/>
    </source>
</evidence>
<sequence>MEQSAHRRTVSRSSTMPPNGPEHNDDEESMSVNGSNGSQVGHQDDIKNLNDVQEPNINVPHLMGGVGAIRLPPSEGYAMEMWRVNGKCKLVSNRSNQRVTEWFGESELDRR</sequence>